<feature type="region of interest" description="Disordered" evidence="1">
    <location>
        <begin position="365"/>
        <end position="535"/>
    </location>
</feature>
<feature type="compositionally biased region" description="Low complexity" evidence="1">
    <location>
        <begin position="167"/>
        <end position="177"/>
    </location>
</feature>
<feature type="compositionally biased region" description="Low complexity" evidence="1">
    <location>
        <begin position="456"/>
        <end position="475"/>
    </location>
</feature>
<accession>A0A1B0A9P3</accession>
<feature type="region of interest" description="Disordered" evidence="1">
    <location>
        <begin position="197"/>
        <end position="271"/>
    </location>
</feature>
<dbReference type="VEuPathDB" id="VectorBase:GPAI038710"/>
<feature type="region of interest" description="Disordered" evidence="1">
    <location>
        <begin position="758"/>
        <end position="783"/>
    </location>
</feature>
<evidence type="ECO:0000256" key="1">
    <source>
        <dbReference type="SAM" id="MobiDB-lite"/>
    </source>
</evidence>
<name>A0A1B0A9P3_GLOPL</name>
<dbReference type="EnsemblMetazoa" id="GPAI038710-RA">
    <property type="protein sequence ID" value="GPAI038710-PA"/>
    <property type="gene ID" value="GPAI038710"/>
</dbReference>
<feature type="compositionally biased region" description="Polar residues" evidence="1">
    <location>
        <begin position="512"/>
        <end position="531"/>
    </location>
</feature>
<dbReference type="Proteomes" id="UP000092445">
    <property type="component" value="Unassembled WGS sequence"/>
</dbReference>
<organism evidence="2 3">
    <name type="scientific">Glossina pallidipes</name>
    <name type="common">Tsetse fly</name>
    <dbReference type="NCBI Taxonomy" id="7398"/>
    <lineage>
        <taxon>Eukaryota</taxon>
        <taxon>Metazoa</taxon>
        <taxon>Ecdysozoa</taxon>
        <taxon>Arthropoda</taxon>
        <taxon>Hexapoda</taxon>
        <taxon>Insecta</taxon>
        <taxon>Pterygota</taxon>
        <taxon>Neoptera</taxon>
        <taxon>Endopterygota</taxon>
        <taxon>Diptera</taxon>
        <taxon>Brachycera</taxon>
        <taxon>Muscomorpha</taxon>
        <taxon>Hippoboscoidea</taxon>
        <taxon>Glossinidae</taxon>
        <taxon>Glossina</taxon>
    </lineage>
</organism>
<dbReference type="AlphaFoldDB" id="A0A1B0A9P3"/>
<evidence type="ECO:0000313" key="3">
    <source>
        <dbReference type="Proteomes" id="UP000092445"/>
    </source>
</evidence>
<feature type="compositionally biased region" description="Low complexity" evidence="1">
    <location>
        <begin position="219"/>
        <end position="230"/>
    </location>
</feature>
<keyword evidence="3" id="KW-1185">Reference proteome</keyword>
<feature type="compositionally biased region" description="Low complexity" evidence="1">
    <location>
        <begin position="371"/>
        <end position="383"/>
    </location>
</feature>
<reference evidence="2" key="2">
    <citation type="submission" date="2020-05" db="UniProtKB">
        <authorList>
            <consortium name="EnsemblMetazoa"/>
        </authorList>
    </citation>
    <scope>IDENTIFICATION</scope>
    <source>
        <strain evidence="2">IAEA</strain>
    </source>
</reference>
<feature type="compositionally biased region" description="Polar residues" evidence="1">
    <location>
        <begin position="410"/>
        <end position="455"/>
    </location>
</feature>
<reference evidence="3" key="1">
    <citation type="submission" date="2014-03" db="EMBL/GenBank/DDBJ databases">
        <authorList>
            <person name="Aksoy S."/>
            <person name="Warren W."/>
            <person name="Wilson R.K."/>
        </authorList>
    </citation>
    <scope>NUCLEOTIDE SEQUENCE [LARGE SCALE GENOMIC DNA]</scope>
    <source>
        <strain evidence="3">IAEA</strain>
    </source>
</reference>
<feature type="compositionally biased region" description="Low complexity" evidence="1">
    <location>
        <begin position="483"/>
        <end position="511"/>
    </location>
</feature>
<feature type="compositionally biased region" description="Polar residues" evidence="1">
    <location>
        <begin position="385"/>
        <end position="396"/>
    </location>
</feature>
<feature type="compositionally biased region" description="Pro residues" evidence="1">
    <location>
        <begin position="248"/>
        <end position="264"/>
    </location>
</feature>
<protein>
    <submittedName>
        <fullName evidence="2">Uncharacterized protein</fullName>
    </submittedName>
</protein>
<sequence length="805" mass="87891">MQFKRRSHVDCWIILATSFNAVPGSSHVTAVILCIPSASESPILVDQGQHCSQNNTVTSVNGLKRNTKLLETVLARKRNTLDDFFRLFSSLGYGSAHRTPVQSAYEPPACVQNAMMTKDKKPFTYTPGGIDLSQIKSERMAKRLARNAQAEGVVSAQQQNRPIQPHSPGSASPSASMGAAALGMPFQVLPPVQATPSVTAGKNINGGNAPAPPPPPPSSNLLPTPSLGSSFNSPNIARKSPTQQTQFEPPPIGFRPEIKIPPNPMAGLRKVTPPVEKNNFWKDEYIKENSKSPMRDSGDYVINNSDYNAGNNGLQMHNNNQMNINDNIDGSKNAMAVSASTNVNQYQQSPSANVNNNAYAIYQQPQQEQHTPSMPSQPSTPQPYAMQSPSASSKPQITPKPEFRSVAAPQPSSVPVYTRYNESPRSQLENVTPPQSPFKYTQQQQGPGTNVSPLVQQQTTPSTASSGASASPSQTIPWRGQRSNQQQTSQTAYNNNTQQQQQSDNYNNTQSPKPQTVYSNGMHNFGSQGSHASPGLRLQINTASTAQFNNNIAPKERIIPIQLEQTPTHNPGQLSFNNQSAAANNAPGYIMRTPNQFVDQGYNSYAGQQSSVQQQQQQLMTPVGQQLNAPRMVMQQQQQASAPRTHIIPIAIEGNEGTRGPVSKTPVVIQNDQRTPPVQSKSFRILQKITDTIGEGNGNMKDSAATMRHRPDNYMDAEPQLQKPQFARQMSAQQARNSPTVEQMRRLQIAHEQDLNNIEQQHIPPSEQQVPEPKKYTGSAIPSRSFKILQAMTAPENAGPGQSDL</sequence>
<feature type="region of interest" description="Disordered" evidence="1">
    <location>
        <begin position="142"/>
        <end position="177"/>
    </location>
</feature>
<proteinExistence type="predicted"/>
<dbReference type="STRING" id="7398.A0A1B0A9P3"/>
<feature type="compositionally biased region" description="Polar residues" evidence="1">
    <location>
        <begin position="231"/>
        <end position="247"/>
    </location>
</feature>
<evidence type="ECO:0000313" key="2">
    <source>
        <dbReference type="EnsemblMetazoa" id="GPAI038710-PA"/>
    </source>
</evidence>